<dbReference type="EMBL" id="CP019062">
    <property type="protein sequence ID" value="AVF36437.1"/>
    <property type="molecule type" value="Genomic_DNA"/>
</dbReference>
<dbReference type="Proteomes" id="UP000239197">
    <property type="component" value="Chromosome"/>
</dbReference>
<evidence type="ECO:0000256" key="1">
    <source>
        <dbReference type="ARBA" id="ARBA00022679"/>
    </source>
</evidence>
<dbReference type="RefSeq" id="WP_104923846.1">
    <property type="nucleotide sequence ID" value="NZ_CP019062.1"/>
</dbReference>
<name>A0A2L1UU67_9GAMM</name>
<evidence type="ECO:0000256" key="2">
    <source>
        <dbReference type="ARBA" id="ARBA00023315"/>
    </source>
</evidence>
<dbReference type="Pfam" id="PF13508">
    <property type="entry name" value="Acetyltransf_7"/>
    <property type="match status" value="1"/>
</dbReference>
<proteinExistence type="predicted"/>
<accession>A0A2L1UU67</accession>
<dbReference type="OrthoDB" id="9789605at2"/>
<evidence type="ECO:0000313" key="4">
    <source>
        <dbReference type="EMBL" id="AVF36437.1"/>
    </source>
</evidence>
<dbReference type="PANTHER" id="PTHR43800:SF1">
    <property type="entry name" value="PEPTIDYL-LYSINE N-ACETYLTRANSFERASE YJAB"/>
    <property type="match status" value="1"/>
</dbReference>
<evidence type="ECO:0000313" key="5">
    <source>
        <dbReference type="Proteomes" id="UP000239197"/>
    </source>
</evidence>
<keyword evidence="1" id="KW-0808">Transferase</keyword>
<dbReference type="InterPro" id="IPR016181">
    <property type="entry name" value="Acyl_CoA_acyltransferase"/>
</dbReference>
<keyword evidence="2" id="KW-0012">Acyltransferase</keyword>
<evidence type="ECO:0000259" key="3">
    <source>
        <dbReference type="PROSITE" id="PS51186"/>
    </source>
</evidence>
<gene>
    <name evidence="4" type="ORF">BV494_16555</name>
</gene>
<dbReference type="NCBIfam" id="NF007853">
    <property type="entry name" value="PRK10562.1"/>
    <property type="match status" value="1"/>
</dbReference>
<dbReference type="PANTHER" id="PTHR43800">
    <property type="entry name" value="PEPTIDYL-LYSINE N-ACETYLTRANSFERASE YJAB"/>
    <property type="match status" value="1"/>
</dbReference>
<dbReference type="SUPFAM" id="SSF55729">
    <property type="entry name" value="Acyl-CoA N-acyltransferases (Nat)"/>
    <property type="match status" value="1"/>
</dbReference>
<keyword evidence="5" id="KW-1185">Reference proteome</keyword>
<sequence>MIRLAQPADHEAILVLWLHSSLISHSFIAQSYWIESLQMVREDFLPKARTWVACDEEGHISGFIGVLNQQFIGALFVEENRYGDGTAQRLMAAAKAEYPVLLLEVYQQNHRAMAFYRKENFEITAETRHPGTDLPTWILRWHQPLSE</sequence>
<protein>
    <submittedName>
        <fullName evidence="4">N-acetyltransferase</fullName>
    </submittedName>
</protein>
<dbReference type="AlphaFoldDB" id="A0A2L1UU67"/>
<dbReference type="InterPro" id="IPR000182">
    <property type="entry name" value="GNAT_dom"/>
</dbReference>
<organism evidence="4 5">
    <name type="scientific">Rahnella sikkimica</name>
    <dbReference type="NCBI Taxonomy" id="1805933"/>
    <lineage>
        <taxon>Bacteria</taxon>
        <taxon>Pseudomonadati</taxon>
        <taxon>Pseudomonadota</taxon>
        <taxon>Gammaproteobacteria</taxon>
        <taxon>Enterobacterales</taxon>
        <taxon>Yersiniaceae</taxon>
        <taxon>Rahnella</taxon>
    </lineage>
</organism>
<dbReference type="GO" id="GO:0016747">
    <property type="term" value="F:acyltransferase activity, transferring groups other than amino-acyl groups"/>
    <property type="evidence" value="ECO:0007669"/>
    <property type="project" value="InterPro"/>
</dbReference>
<reference evidence="5" key="1">
    <citation type="submission" date="2017-01" db="EMBL/GenBank/DDBJ databases">
        <title>Genome sequence of Rouxiella sp. ERMR1:05.</title>
        <authorList>
            <person name="Kumar R."/>
            <person name="Singh D."/>
            <person name="Kumar S."/>
        </authorList>
    </citation>
    <scope>NUCLEOTIDE SEQUENCE [LARGE SCALE GENOMIC DNA]</scope>
    <source>
        <strain evidence="5">ERMR1:05</strain>
    </source>
</reference>
<dbReference type="PROSITE" id="PS51186">
    <property type="entry name" value="GNAT"/>
    <property type="match status" value="1"/>
</dbReference>
<dbReference type="Gene3D" id="3.40.630.30">
    <property type="match status" value="1"/>
</dbReference>
<feature type="domain" description="N-acetyltransferase" evidence="3">
    <location>
        <begin position="1"/>
        <end position="146"/>
    </location>
</feature>
<dbReference type="KEGG" id="rox:BV494_16555"/>